<keyword evidence="1" id="KW-0472">Membrane</keyword>
<dbReference type="RefSeq" id="WP_072902771.1">
    <property type="nucleotide sequence ID" value="NZ_FRAD01000006.1"/>
</dbReference>
<accession>A0A1M6M0F2</accession>
<proteinExistence type="predicted"/>
<name>A0A1M6M0F2_9CLOT</name>
<keyword evidence="1" id="KW-1133">Transmembrane helix</keyword>
<reference evidence="2 3" key="1">
    <citation type="submission" date="2016-11" db="EMBL/GenBank/DDBJ databases">
        <authorList>
            <person name="Jaros S."/>
            <person name="Januszkiewicz K."/>
            <person name="Wedrychowicz H."/>
        </authorList>
    </citation>
    <scope>NUCLEOTIDE SEQUENCE [LARGE SCALE GENOMIC DNA]</scope>
    <source>
        <strain evidence="2 3">DSM 3090</strain>
    </source>
</reference>
<dbReference type="AlphaFoldDB" id="A0A1M6M0F2"/>
<protein>
    <submittedName>
        <fullName evidence="2">Uncharacterized protein</fullName>
    </submittedName>
</protein>
<evidence type="ECO:0000313" key="3">
    <source>
        <dbReference type="Proteomes" id="UP000183952"/>
    </source>
</evidence>
<keyword evidence="1" id="KW-0812">Transmembrane</keyword>
<dbReference type="Proteomes" id="UP000183952">
    <property type="component" value="Unassembled WGS sequence"/>
</dbReference>
<dbReference type="EMBL" id="FRAD01000006">
    <property type="protein sequence ID" value="SHJ76884.1"/>
    <property type="molecule type" value="Genomic_DNA"/>
</dbReference>
<keyword evidence="3" id="KW-1185">Reference proteome</keyword>
<organism evidence="2 3">
    <name type="scientific">Hathewaya proteolytica DSM 3090</name>
    <dbReference type="NCBI Taxonomy" id="1121331"/>
    <lineage>
        <taxon>Bacteria</taxon>
        <taxon>Bacillati</taxon>
        <taxon>Bacillota</taxon>
        <taxon>Clostridia</taxon>
        <taxon>Eubacteriales</taxon>
        <taxon>Clostridiaceae</taxon>
        <taxon>Hathewaya</taxon>
    </lineage>
</organism>
<sequence length="222" mass="26489">MGKKFKMIALGVTAVLCVTMVVIYFSRPVAEIKEINNLNDPICIEQMKNKNLFDIQYDGDYQKNNELWKYYDVVNKKPGQKNVKFSSCMYTPKELIENNILEDPRSQGFYEDPQHNNEYNYWSLILEDASDITKSWGIPHSFKVKESLTEEQRNILSKYKDILYIEMYIDKYLFYLKIGPEKQYEIITKEELVKNVHYTEKRSLVYNIKKEDNPKVRIKYIN</sequence>
<gene>
    <name evidence="2" type="ORF">SAMN02745248_00890</name>
</gene>
<evidence type="ECO:0000313" key="2">
    <source>
        <dbReference type="EMBL" id="SHJ76884.1"/>
    </source>
</evidence>
<feature type="transmembrane region" description="Helical" evidence="1">
    <location>
        <begin position="7"/>
        <end position="26"/>
    </location>
</feature>
<evidence type="ECO:0000256" key="1">
    <source>
        <dbReference type="SAM" id="Phobius"/>
    </source>
</evidence>